<dbReference type="InterPro" id="IPR011993">
    <property type="entry name" value="PH-like_dom_sf"/>
</dbReference>
<dbReference type="Proteomes" id="UP000694423">
    <property type="component" value="Unplaced"/>
</dbReference>
<evidence type="ECO:0000313" key="4">
    <source>
        <dbReference type="Ensembl" id="ENSDNVP00000012860.1"/>
    </source>
</evidence>
<dbReference type="InterPro" id="IPR030564">
    <property type="entry name" value="Myotubularin"/>
</dbReference>
<reference evidence="4" key="1">
    <citation type="submission" date="2025-08" db="UniProtKB">
        <authorList>
            <consortium name="Ensembl"/>
        </authorList>
    </citation>
    <scope>IDENTIFICATION</scope>
</reference>
<proteinExistence type="inferred from homology"/>
<dbReference type="GO" id="GO:0004438">
    <property type="term" value="F:phosphatidylinositol-3-phosphate phosphatase activity"/>
    <property type="evidence" value="ECO:0007669"/>
    <property type="project" value="TreeGrafter"/>
</dbReference>
<dbReference type="AlphaFoldDB" id="A0A8C4JSI9"/>
<dbReference type="GO" id="GO:0106018">
    <property type="term" value="F:phosphatidylinositol-3,5-bisphosphate phosphatase activity"/>
    <property type="evidence" value="ECO:0007669"/>
    <property type="project" value="TreeGrafter"/>
</dbReference>
<dbReference type="PANTHER" id="PTHR10807">
    <property type="entry name" value="MYOTUBULARIN-RELATED"/>
    <property type="match status" value="1"/>
</dbReference>
<dbReference type="Gene3D" id="2.30.29.30">
    <property type="entry name" value="Pleckstrin-homology domain (PH domain)/Phosphotyrosine-binding domain (PTB)"/>
    <property type="match status" value="1"/>
</dbReference>
<evidence type="ECO:0000256" key="1">
    <source>
        <dbReference type="ARBA" id="ARBA00007471"/>
    </source>
</evidence>
<dbReference type="GO" id="GO:0046856">
    <property type="term" value="P:phosphatidylinositol dephosphorylation"/>
    <property type="evidence" value="ECO:0007669"/>
    <property type="project" value="TreeGrafter"/>
</dbReference>
<keyword evidence="2" id="KW-0378">Hydrolase</keyword>
<reference evidence="4" key="2">
    <citation type="submission" date="2025-09" db="UniProtKB">
        <authorList>
            <consortium name="Ensembl"/>
        </authorList>
    </citation>
    <scope>IDENTIFICATION</scope>
</reference>
<dbReference type="Ensembl" id="ENSDNVT00000015498.1">
    <property type="protein sequence ID" value="ENSDNVP00000012860.1"/>
    <property type="gene ID" value="ENSDNVG00000009077.1"/>
</dbReference>
<dbReference type="Pfam" id="PF21098">
    <property type="entry name" value="PH-GRAM_MTMR6-like"/>
    <property type="match status" value="1"/>
</dbReference>
<name>A0A8C4JSI9_DRONO</name>
<keyword evidence="5" id="KW-1185">Reference proteome</keyword>
<gene>
    <name evidence="4" type="primary">MTMR7</name>
</gene>
<evidence type="ECO:0000256" key="2">
    <source>
        <dbReference type="ARBA" id="ARBA00022801"/>
    </source>
</evidence>
<evidence type="ECO:0000259" key="3">
    <source>
        <dbReference type="Pfam" id="PF21098"/>
    </source>
</evidence>
<organism evidence="4 5">
    <name type="scientific">Dromaius novaehollandiae</name>
    <name type="common">Emu</name>
    <dbReference type="NCBI Taxonomy" id="8790"/>
    <lineage>
        <taxon>Eukaryota</taxon>
        <taxon>Metazoa</taxon>
        <taxon>Chordata</taxon>
        <taxon>Craniata</taxon>
        <taxon>Vertebrata</taxon>
        <taxon>Euteleostomi</taxon>
        <taxon>Archelosauria</taxon>
        <taxon>Archosauria</taxon>
        <taxon>Dinosauria</taxon>
        <taxon>Saurischia</taxon>
        <taxon>Theropoda</taxon>
        <taxon>Coelurosauria</taxon>
        <taxon>Aves</taxon>
        <taxon>Palaeognathae</taxon>
        <taxon>Casuariiformes</taxon>
        <taxon>Dromaiidae</taxon>
        <taxon>Dromaius</taxon>
    </lineage>
</organism>
<accession>A0A8C4JSI9</accession>
<feature type="domain" description="MTMR6-9 GRAM" evidence="3">
    <location>
        <begin position="17"/>
        <end position="109"/>
    </location>
</feature>
<dbReference type="GO" id="GO:0005737">
    <property type="term" value="C:cytoplasm"/>
    <property type="evidence" value="ECO:0007669"/>
    <property type="project" value="TreeGrafter"/>
</dbReference>
<dbReference type="FunFam" id="2.30.29.30:FF:000135">
    <property type="entry name" value="Myotubularin related protein 6"/>
    <property type="match status" value="1"/>
</dbReference>
<protein>
    <submittedName>
        <fullName evidence="4">Myotubularin related protein 7</fullName>
    </submittedName>
</protein>
<dbReference type="SUPFAM" id="SSF50729">
    <property type="entry name" value="PH domain-like"/>
    <property type="match status" value="1"/>
</dbReference>
<dbReference type="PANTHER" id="PTHR10807:SF35">
    <property type="entry name" value="MYOTUBULARIN-RELATED PROTEIN 7"/>
    <property type="match status" value="1"/>
</dbReference>
<dbReference type="InterPro" id="IPR048994">
    <property type="entry name" value="PH-GRAM_MTMR6-9"/>
</dbReference>
<evidence type="ECO:0000313" key="5">
    <source>
        <dbReference type="Proteomes" id="UP000694423"/>
    </source>
</evidence>
<comment type="similarity">
    <text evidence="1">Belongs to the protein-tyrosine phosphatase family. Non-receptor class myotubularin subfamily.</text>
</comment>
<sequence length="130" mass="14717">PKYLIRNTAATTTTTLKVENVRLLDRVSSRKAALGTLYLTATHVIFVENASETRKETWVLHSQISSIEKQATTATGCPLLIRCKNFQVIHLIIPQERDCHDVYISLIRLARPGTGRKQLKCQSSSKRERI</sequence>